<protein>
    <submittedName>
        <fullName evidence="2">DUF3098 domain-containing protein</fullName>
    </submittedName>
</protein>
<dbReference type="Pfam" id="PF11297">
    <property type="entry name" value="DUF3098"/>
    <property type="match status" value="1"/>
</dbReference>
<feature type="transmembrane region" description="Helical" evidence="1">
    <location>
        <begin position="31"/>
        <end position="50"/>
    </location>
</feature>
<evidence type="ECO:0000313" key="2">
    <source>
        <dbReference type="EMBL" id="QCD43342.1"/>
    </source>
</evidence>
<feature type="transmembrane region" description="Helical" evidence="1">
    <location>
        <begin position="70"/>
        <end position="88"/>
    </location>
</feature>
<organism evidence="2 3">
    <name type="scientific">Duncaniella dubosii</name>
    <dbReference type="NCBI Taxonomy" id="2518971"/>
    <lineage>
        <taxon>Bacteria</taxon>
        <taxon>Pseudomonadati</taxon>
        <taxon>Bacteroidota</taxon>
        <taxon>Bacteroidia</taxon>
        <taxon>Bacteroidales</taxon>
        <taxon>Muribaculaceae</taxon>
        <taxon>Duncaniella</taxon>
    </lineage>
</organism>
<dbReference type="KEGG" id="ddb:E7747_14310"/>
<dbReference type="InterPro" id="IPR021448">
    <property type="entry name" value="DUF3098"/>
</dbReference>
<proteinExistence type="predicted"/>
<keyword evidence="1" id="KW-0472">Membrane</keyword>
<accession>A0A4P7W613</accession>
<keyword evidence="3" id="KW-1185">Reference proteome</keyword>
<evidence type="ECO:0000313" key="3">
    <source>
        <dbReference type="Proteomes" id="UP000297149"/>
    </source>
</evidence>
<dbReference type="EMBL" id="CP039396">
    <property type="protein sequence ID" value="QCD43342.1"/>
    <property type="molecule type" value="Genomic_DNA"/>
</dbReference>
<dbReference type="RefSeq" id="WP_136416685.1">
    <property type="nucleotide sequence ID" value="NZ_CAXHQF010000002.1"/>
</dbReference>
<reference evidence="3" key="1">
    <citation type="submission" date="2019-02" db="EMBL/GenBank/DDBJ databases">
        <title>Isolation and identification of novel species under the genus Muribaculum.</title>
        <authorList>
            <person name="Miyake S."/>
            <person name="Ding Y."/>
            <person name="Low A."/>
            <person name="Soh M."/>
            <person name="Seedorf H."/>
        </authorList>
    </citation>
    <scope>NUCLEOTIDE SEQUENCE [LARGE SCALE GENOMIC DNA]</scope>
    <source>
        <strain evidence="3">H5</strain>
    </source>
</reference>
<sequence length="97" mass="10708">MAYKPAPKRDENESRLLKENESCLPLLKTNFILMAIAGILIVAGFCLMTGGATDWNAFNPDIFSTRRVVVGPSIAFIGFIFMGFAIMYSPKGKENND</sequence>
<name>A0A4P7W613_9BACT</name>
<keyword evidence="1" id="KW-1133">Transmembrane helix</keyword>
<dbReference type="AlphaFoldDB" id="A0A4P7W613"/>
<evidence type="ECO:0000256" key="1">
    <source>
        <dbReference type="SAM" id="Phobius"/>
    </source>
</evidence>
<keyword evidence="1" id="KW-0812">Transmembrane</keyword>
<gene>
    <name evidence="2" type="ORF">E7747_14310</name>
</gene>
<dbReference type="Proteomes" id="UP000297149">
    <property type="component" value="Chromosome"/>
</dbReference>